<dbReference type="SUPFAM" id="SSF90123">
    <property type="entry name" value="ABC transporter transmembrane region"/>
    <property type="match status" value="1"/>
</dbReference>
<dbReference type="EMBL" id="BKCJ010341600">
    <property type="protein sequence ID" value="GEZ91618.1"/>
    <property type="molecule type" value="Genomic_DNA"/>
</dbReference>
<comment type="subcellular location">
    <subcellularLocation>
        <location evidence="1">Membrane</location>
        <topology evidence="1">Multi-pass membrane protein</topology>
    </subcellularLocation>
</comment>
<dbReference type="Pfam" id="PF00005">
    <property type="entry name" value="ABC_tran"/>
    <property type="match status" value="1"/>
</dbReference>
<keyword evidence="4" id="KW-0067">ATP-binding</keyword>
<reference evidence="10" key="1">
    <citation type="journal article" date="2019" name="Sci. Rep.">
        <title>Draft genome of Tanacetum cinerariifolium, the natural source of mosquito coil.</title>
        <authorList>
            <person name="Yamashiro T."/>
            <person name="Shiraishi A."/>
            <person name="Satake H."/>
            <person name="Nakayama K."/>
        </authorList>
    </citation>
    <scope>NUCLEOTIDE SEQUENCE</scope>
</reference>
<comment type="caution">
    <text evidence="10">The sequence shown here is derived from an EMBL/GenBank/DDBJ whole genome shotgun (WGS) entry which is preliminary data.</text>
</comment>
<organism evidence="10">
    <name type="scientific">Tanacetum cinerariifolium</name>
    <name type="common">Dalmatian daisy</name>
    <name type="synonym">Chrysanthemum cinerariifolium</name>
    <dbReference type="NCBI Taxonomy" id="118510"/>
    <lineage>
        <taxon>Eukaryota</taxon>
        <taxon>Viridiplantae</taxon>
        <taxon>Streptophyta</taxon>
        <taxon>Embryophyta</taxon>
        <taxon>Tracheophyta</taxon>
        <taxon>Spermatophyta</taxon>
        <taxon>Magnoliopsida</taxon>
        <taxon>eudicotyledons</taxon>
        <taxon>Gunneridae</taxon>
        <taxon>Pentapetalae</taxon>
        <taxon>asterids</taxon>
        <taxon>campanulids</taxon>
        <taxon>Asterales</taxon>
        <taxon>Asteraceae</taxon>
        <taxon>Asteroideae</taxon>
        <taxon>Anthemideae</taxon>
        <taxon>Anthemidinae</taxon>
        <taxon>Tanacetum</taxon>
    </lineage>
</organism>
<dbReference type="CDD" id="cd18575">
    <property type="entry name" value="ABC_6TM_bac_exporter_ABCB8_10_like"/>
    <property type="match status" value="1"/>
</dbReference>
<protein>
    <submittedName>
        <fullName evidence="10">Uncharacterized protein</fullName>
    </submittedName>
</protein>
<keyword evidence="2 7" id="KW-0812">Transmembrane</keyword>
<dbReference type="SUPFAM" id="SSF52540">
    <property type="entry name" value="P-loop containing nucleoside triphosphate hydrolases"/>
    <property type="match status" value="1"/>
</dbReference>
<keyword evidence="5 7" id="KW-1133">Transmembrane helix</keyword>
<dbReference type="InterPro" id="IPR017871">
    <property type="entry name" value="ABC_transporter-like_CS"/>
</dbReference>
<feature type="transmembrane region" description="Helical" evidence="7">
    <location>
        <begin position="172"/>
        <end position="189"/>
    </location>
</feature>
<evidence type="ECO:0000256" key="1">
    <source>
        <dbReference type="ARBA" id="ARBA00004141"/>
    </source>
</evidence>
<dbReference type="PROSITE" id="PS50929">
    <property type="entry name" value="ABC_TM1F"/>
    <property type="match status" value="1"/>
</dbReference>
<dbReference type="PANTHER" id="PTHR43394:SF1">
    <property type="entry name" value="ATP-BINDING CASSETTE SUB-FAMILY B MEMBER 10, MITOCHONDRIAL"/>
    <property type="match status" value="1"/>
</dbReference>
<evidence type="ECO:0000256" key="6">
    <source>
        <dbReference type="ARBA" id="ARBA00023136"/>
    </source>
</evidence>
<dbReference type="PANTHER" id="PTHR43394">
    <property type="entry name" value="ATP-DEPENDENT PERMEASE MDL1, MITOCHONDRIAL"/>
    <property type="match status" value="1"/>
</dbReference>
<dbReference type="Pfam" id="PF00664">
    <property type="entry name" value="ABC_membrane"/>
    <property type="match status" value="1"/>
</dbReference>
<dbReference type="FunFam" id="3.40.50.300:FF:000218">
    <property type="entry name" value="Multidrug ABC transporter ATP-binding protein"/>
    <property type="match status" value="1"/>
</dbReference>
<dbReference type="GO" id="GO:0090374">
    <property type="term" value="P:oligopeptide export from mitochondrion"/>
    <property type="evidence" value="ECO:0007669"/>
    <property type="project" value="TreeGrafter"/>
</dbReference>
<sequence length="1054" mass="114579">MAAALQAHGLSPHQALRLVCLSGVIHGFSIFRPSAACHTTGAALDCAVPQAGVRGAAGAGGHGGDHAVDGPGHPVDGRSGFHDPFPRVAQRNHRPVHGAGGRAGGGHLRALLSGVVDWGARSGRFAQAGLRSPGQLAPRSVIGSSLSMFLRNALMVIGGIILLFFTNPKLTSIVVVALPLVIAPILIFGRRVRSLSRESQDRVADVGSYVSEALGQIKTVQAYNHQAQDRQRFARTAEDAFDTARKRILQRSWLITLVIVLVLGAVGVMLWVGGMDVIAGRISGGELAAFVFYSLIVGSAFGTLSEVIGEMQRAAGAAERITELLQARSEITAPASDLLTLPARISGRLVLENLTFAYPSRAERNAVDGLNLSIEAGETLALVGPSGAGKSTLFDLLLRFYDPQQGQVLIEGVPVERLDPLDLRRCFAWVSQTPALFFGTVEDNIRYGNPAASVEQVQAAARIAHAHEFIELLPQGYQTHLGDGGMGLSGGQRQRLAIARALLADAPILLLDEATSALDAQSEHLIQQALPTLMKGRTTLVIAHRLATVQNADRIAVMDQGKLVAVGTHRELIASNPLYARLAALQFNAGNEEVAQFSPSGSRTFSWPEMTCMISRSAVLKLYFPGAITPMVASPSACLKAMDFTVPSKYSLTLNMADLLGKGWEKAGQYAERRPVLLPVEMHARELQRGVQPAGFLQMAGLGEALFQVDVGEGHQLGAVLSDPALELWPDRRQCRCAVDQVLLNVGQFPAEGGQQWSAHGPHEPFKVVDFSPVLIDQRCADFDYFHLCYRPTALFGGGLQAGAAQVVRIGAAHFPPYTIRPERGEDTGLLPQMVSALNAMQHDYRFEMVPTSIPRRFRDFQESRFDMAIFENPEWGWKGIPHEDVDMGLEDAEVFVAHRAQGRTQTYFDELHGKRLALFSGYHYAFARFDADPKFLADNYNATLTYSHDSNLLMVLRDRADVALVTRSYLSTFMSSNPEDADQFLVSDRVDQVYRHYALLRPDAPISGERFSELLRQLRENGEMFKIFQPFRIAVTPQATHHAVALGEGADTD</sequence>
<dbReference type="Gene3D" id="3.40.50.300">
    <property type="entry name" value="P-loop containing nucleotide triphosphate hydrolases"/>
    <property type="match status" value="1"/>
</dbReference>
<proteinExistence type="predicted"/>
<evidence type="ECO:0000256" key="5">
    <source>
        <dbReference type="ARBA" id="ARBA00022989"/>
    </source>
</evidence>
<name>A0A699IWD8_TANCI</name>
<dbReference type="SUPFAM" id="SSF53850">
    <property type="entry name" value="Periplasmic binding protein-like II"/>
    <property type="match status" value="1"/>
</dbReference>
<evidence type="ECO:0000256" key="2">
    <source>
        <dbReference type="ARBA" id="ARBA00022692"/>
    </source>
</evidence>
<dbReference type="PROSITE" id="PS00211">
    <property type="entry name" value="ABC_TRANSPORTER_1"/>
    <property type="match status" value="1"/>
</dbReference>
<dbReference type="GO" id="GO:0005743">
    <property type="term" value="C:mitochondrial inner membrane"/>
    <property type="evidence" value="ECO:0007669"/>
    <property type="project" value="TreeGrafter"/>
</dbReference>
<evidence type="ECO:0000259" key="8">
    <source>
        <dbReference type="PROSITE" id="PS50893"/>
    </source>
</evidence>
<dbReference type="AlphaFoldDB" id="A0A699IWD8"/>
<dbReference type="InterPro" id="IPR011527">
    <property type="entry name" value="ABC1_TM_dom"/>
</dbReference>
<feature type="transmembrane region" description="Helical" evidence="7">
    <location>
        <begin position="149"/>
        <end position="166"/>
    </location>
</feature>
<evidence type="ECO:0000256" key="4">
    <source>
        <dbReference type="ARBA" id="ARBA00022840"/>
    </source>
</evidence>
<dbReference type="InterPro" id="IPR039421">
    <property type="entry name" value="Type_1_exporter"/>
</dbReference>
<dbReference type="Gene3D" id="3.40.190.10">
    <property type="entry name" value="Periplasmic binding protein-like II"/>
    <property type="match status" value="2"/>
</dbReference>
<gene>
    <name evidence="10" type="ORF">Tci_563591</name>
</gene>
<evidence type="ECO:0000256" key="3">
    <source>
        <dbReference type="ARBA" id="ARBA00022741"/>
    </source>
</evidence>
<accession>A0A699IWD8</accession>
<dbReference type="InterPro" id="IPR027417">
    <property type="entry name" value="P-loop_NTPase"/>
</dbReference>
<evidence type="ECO:0000313" key="10">
    <source>
        <dbReference type="EMBL" id="GEZ91618.1"/>
    </source>
</evidence>
<dbReference type="GO" id="GO:0016887">
    <property type="term" value="F:ATP hydrolysis activity"/>
    <property type="evidence" value="ECO:0007669"/>
    <property type="project" value="InterPro"/>
</dbReference>
<dbReference type="PROSITE" id="PS50893">
    <property type="entry name" value="ABC_TRANSPORTER_2"/>
    <property type="match status" value="1"/>
</dbReference>
<dbReference type="GO" id="GO:0015421">
    <property type="term" value="F:ABC-type oligopeptide transporter activity"/>
    <property type="evidence" value="ECO:0007669"/>
    <property type="project" value="TreeGrafter"/>
</dbReference>
<dbReference type="InterPro" id="IPR003439">
    <property type="entry name" value="ABC_transporter-like_ATP-bd"/>
</dbReference>
<dbReference type="SMART" id="SM00382">
    <property type="entry name" value="AAA"/>
    <property type="match status" value="1"/>
</dbReference>
<evidence type="ECO:0000259" key="9">
    <source>
        <dbReference type="PROSITE" id="PS50929"/>
    </source>
</evidence>
<dbReference type="InterPro" id="IPR003593">
    <property type="entry name" value="AAA+_ATPase"/>
</dbReference>
<dbReference type="GO" id="GO:0005524">
    <property type="term" value="F:ATP binding"/>
    <property type="evidence" value="ECO:0007669"/>
    <property type="project" value="UniProtKB-KW"/>
</dbReference>
<dbReference type="InterPro" id="IPR036640">
    <property type="entry name" value="ABC1_TM_sf"/>
</dbReference>
<feature type="domain" description="ABC transmembrane type-1" evidence="9">
    <location>
        <begin position="139"/>
        <end position="313"/>
    </location>
</feature>
<keyword evidence="6 7" id="KW-0472">Membrane</keyword>
<evidence type="ECO:0000256" key="7">
    <source>
        <dbReference type="SAM" id="Phobius"/>
    </source>
</evidence>
<feature type="transmembrane region" description="Helical" evidence="7">
    <location>
        <begin position="253"/>
        <end position="275"/>
    </location>
</feature>
<dbReference type="Gene3D" id="1.20.1560.10">
    <property type="entry name" value="ABC transporter type 1, transmembrane domain"/>
    <property type="match status" value="1"/>
</dbReference>
<keyword evidence="3" id="KW-0547">Nucleotide-binding</keyword>
<feature type="domain" description="ABC transporter" evidence="8">
    <location>
        <begin position="349"/>
        <end position="585"/>
    </location>
</feature>